<feature type="domain" description="N-acetyltransferase" evidence="1">
    <location>
        <begin position="3"/>
        <end position="201"/>
    </location>
</feature>
<dbReference type="PANTHER" id="PTHR13170">
    <property type="entry name" value="O-GLCNACASE"/>
    <property type="match status" value="1"/>
</dbReference>
<proteinExistence type="predicted"/>
<gene>
    <name evidence="2" type="ORF">METZ01_LOCUS310967</name>
</gene>
<organism evidence="2">
    <name type="scientific">marine metagenome</name>
    <dbReference type="NCBI Taxonomy" id="408172"/>
    <lineage>
        <taxon>unclassified sequences</taxon>
        <taxon>metagenomes</taxon>
        <taxon>ecological metagenomes</taxon>
    </lineage>
</organism>
<sequence length="204" mass="22997">MKFEIRPYLTTDLDAIYDICLQTSDNGGDGSKLFQDSKLIGQYYAAPYVVLEPELCFVVTNNDKVCGYILGCKDSAHFSQRCEKVWFPALRKQYALPDSSDSSLNALVIKRIHSGIEVRHEYQNYPAHLHINLLPETQGHGIGRKMTEVFINKLKALDVPALHLEVSKTNSAAISFYNKMGFEVIHEFNDSIGFAMVLDNTSNE</sequence>
<dbReference type="GO" id="GO:0016747">
    <property type="term" value="F:acyltransferase activity, transferring groups other than amino-acyl groups"/>
    <property type="evidence" value="ECO:0007669"/>
    <property type="project" value="InterPro"/>
</dbReference>
<reference evidence="2" key="1">
    <citation type="submission" date="2018-05" db="EMBL/GenBank/DDBJ databases">
        <authorList>
            <person name="Lanie J.A."/>
            <person name="Ng W.-L."/>
            <person name="Kazmierczak K.M."/>
            <person name="Andrzejewski T.M."/>
            <person name="Davidsen T.M."/>
            <person name="Wayne K.J."/>
            <person name="Tettelin H."/>
            <person name="Glass J.I."/>
            <person name="Rusch D."/>
            <person name="Podicherti R."/>
            <person name="Tsui H.-C.T."/>
            <person name="Winkler M.E."/>
        </authorList>
    </citation>
    <scope>NUCLEOTIDE SEQUENCE</scope>
</reference>
<dbReference type="SUPFAM" id="SSF55729">
    <property type="entry name" value="Acyl-CoA N-acyltransferases (Nat)"/>
    <property type="match status" value="1"/>
</dbReference>
<name>A0A382NA82_9ZZZZ</name>
<accession>A0A382NA82</accession>
<dbReference type="EMBL" id="UINC01099100">
    <property type="protein sequence ID" value="SVC58113.1"/>
    <property type="molecule type" value="Genomic_DNA"/>
</dbReference>
<dbReference type="InterPro" id="IPR051822">
    <property type="entry name" value="Glycosyl_Hydrolase_84"/>
</dbReference>
<protein>
    <recommendedName>
        <fullName evidence="1">N-acetyltransferase domain-containing protein</fullName>
    </recommendedName>
</protein>
<dbReference type="AlphaFoldDB" id="A0A382NA82"/>
<evidence type="ECO:0000313" key="2">
    <source>
        <dbReference type="EMBL" id="SVC58113.1"/>
    </source>
</evidence>
<dbReference type="PROSITE" id="PS51186">
    <property type="entry name" value="GNAT"/>
    <property type="match status" value="1"/>
</dbReference>
<dbReference type="InterPro" id="IPR016181">
    <property type="entry name" value="Acyl_CoA_acyltransferase"/>
</dbReference>
<dbReference type="Pfam" id="PF00583">
    <property type="entry name" value="Acetyltransf_1"/>
    <property type="match status" value="1"/>
</dbReference>
<dbReference type="Gene3D" id="3.40.630.30">
    <property type="match status" value="1"/>
</dbReference>
<evidence type="ECO:0000259" key="1">
    <source>
        <dbReference type="PROSITE" id="PS51186"/>
    </source>
</evidence>
<dbReference type="InterPro" id="IPR000182">
    <property type="entry name" value="GNAT_dom"/>
</dbReference>
<dbReference type="PANTHER" id="PTHR13170:SF16">
    <property type="entry name" value="PROTEIN O-GLCNACASE"/>
    <property type="match status" value="1"/>
</dbReference>